<evidence type="ECO:0000256" key="8">
    <source>
        <dbReference type="ARBA" id="ARBA00023034"/>
    </source>
</evidence>
<name>A0A814A984_ADIRI</name>
<feature type="compositionally biased region" description="Basic and acidic residues" evidence="10">
    <location>
        <begin position="552"/>
        <end position="574"/>
    </location>
</feature>
<comment type="subcellular location">
    <subcellularLocation>
        <location evidence="1">Golgi apparatus membrane</location>
        <topology evidence="1">Single-pass type IV membrane protein</topology>
    </subcellularLocation>
</comment>
<evidence type="ECO:0000313" key="12">
    <source>
        <dbReference type="Proteomes" id="UP000663852"/>
    </source>
</evidence>
<reference evidence="11" key="1">
    <citation type="submission" date="2021-02" db="EMBL/GenBank/DDBJ databases">
        <authorList>
            <person name="Nowell W R."/>
        </authorList>
    </citation>
    <scope>NUCLEOTIDE SEQUENCE</scope>
</reference>
<dbReference type="GO" id="GO:0031201">
    <property type="term" value="C:SNARE complex"/>
    <property type="evidence" value="ECO:0007669"/>
    <property type="project" value="TreeGrafter"/>
</dbReference>
<evidence type="ECO:0000256" key="2">
    <source>
        <dbReference type="ARBA" id="ARBA00008473"/>
    </source>
</evidence>
<keyword evidence="5" id="KW-0812">Transmembrane</keyword>
<dbReference type="InterPro" id="IPR023601">
    <property type="entry name" value="Golgi_SNAP_su1"/>
</dbReference>
<gene>
    <name evidence="11" type="ORF">EDS130_LOCUS10274</name>
</gene>
<evidence type="ECO:0000256" key="7">
    <source>
        <dbReference type="ARBA" id="ARBA00022989"/>
    </source>
</evidence>
<feature type="region of interest" description="Disordered" evidence="10">
    <location>
        <begin position="1"/>
        <end position="24"/>
    </location>
</feature>
<dbReference type="GO" id="GO:0005801">
    <property type="term" value="C:cis-Golgi network"/>
    <property type="evidence" value="ECO:0007669"/>
    <property type="project" value="InterPro"/>
</dbReference>
<keyword evidence="9" id="KW-0472">Membrane</keyword>
<dbReference type="Proteomes" id="UP000663852">
    <property type="component" value="Unassembled WGS sequence"/>
</dbReference>
<accession>A0A814A984</accession>
<dbReference type="PANTHER" id="PTHR21094">
    <property type="entry name" value="GOS-28 SNARE- RELATED"/>
    <property type="match status" value="1"/>
</dbReference>
<comment type="caution">
    <text evidence="11">The sequence shown here is derived from an EMBL/GenBank/DDBJ whole genome shotgun (WGS) entry which is preliminary data.</text>
</comment>
<organism evidence="11 12">
    <name type="scientific">Adineta ricciae</name>
    <name type="common">Rotifer</name>
    <dbReference type="NCBI Taxonomy" id="249248"/>
    <lineage>
        <taxon>Eukaryota</taxon>
        <taxon>Metazoa</taxon>
        <taxon>Spiralia</taxon>
        <taxon>Gnathifera</taxon>
        <taxon>Rotifera</taxon>
        <taxon>Eurotatoria</taxon>
        <taxon>Bdelloidea</taxon>
        <taxon>Adinetida</taxon>
        <taxon>Adinetidae</taxon>
        <taxon>Adineta</taxon>
    </lineage>
</organism>
<evidence type="ECO:0000256" key="4">
    <source>
        <dbReference type="ARBA" id="ARBA00022448"/>
    </source>
</evidence>
<dbReference type="GO" id="GO:0005797">
    <property type="term" value="C:Golgi medial cisterna"/>
    <property type="evidence" value="ECO:0007669"/>
    <property type="project" value="TreeGrafter"/>
</dbReference>
<evidence type="ECO:0000256" key="9">
    <source>
        <dbReference type="ARBA" id="ARBA00023136"/>
    </source>
</evidence>
<keyword evidence="4" id="KW-0813">Transport</keyword>
<feature type="region of interest" description="Disordered" evidence="10">
    <location>
        <begin position="552"/>
        <end position="589"/>
    </location>
</feature>
<dbReference type="AlphaFoldDB" id="A0A814A984"/>
<evidence type="ECO:0000256" key="5">
    <source>
        <dbReference type="ARBA" id="ARBA00022692"/>
    </source>
</evidence>
<evidence type="ECO:0000256" key="6">
    <source>
        <dbReference type="ARBA" id="ARBA00022927"/>
    </source>
</evidence>
<dbReference type="PANTHER" id="PTHR21094:SF2">
    <property type="entry name" value="GOLGI SNAP RECEPTOR COMPLEX MEMBER 1"/>
    <property type="match status" value="1"/>
</dbReference>
<sequence>MNRTFGNNSYSSTNSRMASAPGTDWEDLRKQARQLENEIDAKLMSFSKLCSNYVARDHSSLLPSSPSASSFETMSMEIEKLLEHLADVNKRMTDAVPALLGPNTAATHTLQRHHEICQDYRREFERTKANIRTFQTREDLLINNNTVTSDISSQGLNSRRQEHYLREMEHLSNSHNLIDKQLESMVMLKDNLFGQRKHFMNITHKVKAIANRSPLMNNILHKIKLKKHMDNECHRLLYRNSSISLFESYIIIEKFIIDTRLSFVDQYKLFDLLKKLLPNEDNQLTCQGFLSWLVWRVDQYKDQQDDERDIHTNKRLFDQTIRDQNDDSFHKRLRMSRTHSVSESCNDTSLTHYTQQQLGHDMNMSSGIYQQIDRLQSIVLRLASNIDVLNQKSSIRDRPPSFFETHIKHEHIEDNEPSELEMDDEHDDEVLDTNQHSDDPASTSTNLPYAIHPMSTKTIMYNGRNMMKHLRPRTTLTSFARHVASDLFSREEIMAKLHVDHNNERDALLRHCICTAWNLSEQELYLMWPKIRNALLQLRRDAIAGKCIRMDGKRRSHEHQHQQHKSDNFHHCHSDDDDDDTPIKSDPCT</sequence>
<keyword evidence="8" id="KW-0333">Golgi apparatus</keyword>
<keyword evidence="6" id="KW-0653">Protein transport</keyword>
<keyword evidence="7" id="KW-1133">Transmembrane helix</keyword>
<proteinExistence type="inferred from homology"/>
<feature type="compositionally biased region" description="Acidic residues" evidence="10">
    <location>
        <begin position="415"/>
        <end position="431"/>
    </location>
</feature>
<dbReference type="GO" id="GO:0000139">
    <property type="term" value="C:Golgi membrane"/>
    <property type="evidence" value="ECO:0007669"/>
    <property type="project" value="UniProtKB-SubCell"/>
</dbReference>
<dbReference type="GO" id="GO:0006906">
    <property type="term" value="P:vesicle fusion"/>
    <property type="evidence" value="ECO:0007669"/>
    <property type="project" value="TreeGrafter"/>
</dbReference>
<feature type="compositionally biased region" description="Polar residues" evidence="10">
    <location>
        <begin position="1"/>
        <end position="17"/>
    </location>
</feature>
<dbReference type="GO" id="GO:0006888">
    <property type="term" value="P:endoplasmic reticulum to Golgi vesicle-mediated transport"/>
    <property type="evidence" value="ECO:0007669"/>
    <property type="project" value="InterPro"/>
</dbReference>
<comment type="similarity">
    <text evidence="2">Belongs to the GOSR1 family.</text>
</comment>
<dbReference type="Pfam" id="PF12352">
    <property type="entry name" value="V-SNARE_C"/>
    <property type="match status" value="1"/>
</dbReference>
<evidence type="ECO:0000256" key="1">
    <source>
        <dbReference type="ARBA" id="ARBA00004409"/>
    </source>
</evidence>
<dbReference type="OrthoDB" id="422156at2759"/>
<feature type="region of interest" description="Disordered" evidence="10">
    <location>
        <begin position="409"/>
        <end position="449"/>
    </location>
</feature>
<evidence type="ECO:0000313" key="11">
    <source>
        <dbReference type="EMBL" id="CAF0910962.1"/>
    </source>
</evidence>
<dbReference type="GO" id="GO:0015031">
    <property type="term" value="P:protein transport"/>
    <property type="evidence" value="ECO:0007669"/>
    <property type="project" value="UniProtKB-KW"/>
</dbReference>
<dbReference type="EMBL" id="CAJNOJ010000035">
    <property type="protein sequence ID" value="CAF0910962.1"/>
    <property type="molecule type" value="Genomic_DNA"/>
</dbReference>
<evidence type="ECO:0000256" key="10">
    <source>
        <dbReference type="SAM" id="MobiDB-lite"/>
    </source>
</evidence>
<evidence type="ECO:0000256" key="3">
    <source>
        <dbReference type="ARBA" id="ARBA00015612"/>
    </source>
</evidence>
<dbReference type="GO" id="GO:0005484">
    <property type="term" value="F:SNAP receptor activity"/>
    <property type="evidence" value="ECO:0007669"/>
    <property type="project" value="TreeGrafter"/>
</dbReference>
<dbReference type="GO" id="GO:0048219">
    <property type="term" value="P:inter-Golgi cisterna vesicle-mediated transport"/>
    <property type="evidence" value="ECO:0007669"/>
    <property type="project" value="TreeGrafter"/>
</dbReference>
<protein>
    <recommendedName>
        <fullName evidence="3">Golgi SNAP receptor complex member 1</fullName>
    </recommendedName>
</protein>